<feature type="transmembrane region" description="Helical" evidence="1">
    <location>
        <begin position="54"/>
        <end position="77"/>
    </location>
</feature>
<protein>
    <submittedName>
        <fullName evidence="2">Uncharacterized protein</fullName>
    </submittedName>
</protein>
<dbReference type="RefSeq" id="XP_018188000.1">
    <property type="nucleotide sequence ID" value="XM_018335210.1"/>
</dbReference>
<proteinExistence type="predicted"/>
<evidence type="ECO:0000313" key="2">
    <source>
        <dbReference type="EMBL" id="KZF22445.1"/>
    </source>
</evidence>
<dbReference type="OrthoDB" id="5353310at2759"/>
<dbReference type="EMBL" id="KV407459">
    <property type="protein sequence ID" value="KZF22445.1"/>
    <property type="molecule type" value="Genomic_DNA"/>
</dbReference>
<dbReference type="Proteomes" id="UP000076632">
    <property type="component" value="Unassembled WGS sequence"/>
</dbReference>
<gene>
    <name evidence="2" type="ORF">L228DRAFT_268909</name>
</gene>
<dbReference type="AlphaFoldDB" id="A0A165GPS6"/>
<keyword evidence="1" id="KW-0812">Transmembrane</keyword>
<dbReference type="OMA" id="STAVHMD"/>
<reference evidence="2 3" key="1">
    <citation type="journal article" date="2016" name="Fungal Biol.">
        <title>The genome of Xylona heveae provides a window into fungal endophytism.</title>
        <authorList>
            <person name="Gazis R."/>
            <person name="Kuo A."/>
            <person name="Riley R."/>
            <person name="LaButti K."/>
            <person name="Lipzen A."/>
            <person name="Lin J."/>
            <person name="Amirebrahimi M."/>
            <person name="Hesse C.N."/>
            <person name="Spatafora J.W."/>
            <person name="Henrissat B."/>
            <person name="Hainaut M."/>
            <person name="Grigoriev I.V."/>
            <person name="Hibbett D.S."/>
        </authorList>
    </citation>
    <scope>NUCLEOTIDE SEQUENCE [LARGE SCALE GENOMIC DNA]</scope>
    <source>
        <strain evidence="2 3">TC161</strain>
    </source>
</reference>
<evidence type="ECO:0000313" key="3">
    <source>
        <dbReference type="Proteomes" id="UP000076632"/>
    </source>
</evidence>
<keyword evidence="1" id="KW-1133">Transmembrane helix</keyword>
<organism evidence="2 3">
    <name type="scientific">Xylona heveae (strain CBS 132557 / TC161)</name>
    <dbReference type="NCBI Taxonomy" id="1328760"/>
    <lineage>
        <taxon>Eukaryota</taxon>
        <taxon>Fungi</taxon>
        <taxon>Dikarya</taxon>
        <taxon>Ascomycota</taxon>
        <taxon>Pezizomycotina</taxon>
        <taxon>Xylonomycetes</taxon>
        <taxon>Xylonales</taxon>
        <taxon>Xylonaceae</taxon>
        <taxon>Xylona</taxon>
    </lineage>
</organism>
<evidence type="ECO:0000256" key="1">
    <source>
        <dbReference type="SAM" id="Phobius"/>
    </source>
</evidence>
<sequence length="89" mass="10349">MALIRDPAFWRRFSMAIHQDEEASIRSPTGSGSYELKQDTWLARQQKKNKRRTILCWAFWILLLLAIGAVVVVIWLLSTHRIKIKIGSI</sequence>
<accession>A0A165GPS6</accession>
<keyword evidence="1" id="KW-0472">Membrane</keyword>
<keyword evidence="3" id="KW-1185">Reference proteome</keyword>
<name>A0A165GPS6_XYLHT</name>
<dbReference type="InParanoid" id="A0A165GPS6"/>
<dbReference type="GeneID" id="28900347"/>